<feature type="region of interest" description="Disordered" evidence="9">
    <location>
        <begin position="1"/>
        <end position="21"/>
    </location>
</feature>
<comment type="similarity">
    <text evidence="1 8">Belongs to the cytidylate kinase family. Type 1 subfamily.</text>
</comment>
<evidence type="ECO:0000256" key="7">
    <source>
        <dbReference type="ARBA" id="ARBA00048478"/>
    </source>
</evidence>
<evidence type="ECO:0000256" key="1">
    <source>
        <dbReference type="ARBA" id="ARBA00009427"/>
    </source>
</evidence>
<dbReference type="PANTHER" id="PTHR21299:SF2">
    <property type="entry name" value="CYTIDYLATE KINASE"/>
    <property type="match status" value="1"/>
</dbReference>
<evidence type="ECO:0000313" key="11">
    <source>
        <dbReference type="EMBL" id="MBB6035912.1"/>
    </source>
</evidence>
<dbReference type="Pfam" id="PF02224">
    <property type="entry name" value="Cytidylate_kin"/>
    <property type="match status" value="1"/>
</dbReference>
<organism evidence="11 12">
    <name type="scientific">Phytomonospora endophytica</name>
    <dbReference type="NCBI Taxonomy" id="714109"/>
    <lineage>
        <taxon>Bacteria</taxon>
        <taxon>Bacillati</taxon>
        <taxon>Actinomycetota</taxon>
        <taxon>Actinomycetes</taxon>
        <taxon>Micromonosporales</taxon>
        <taxon>Micromonosporaceae</taxon>
        <taxon>Phytomonospora</taxon>
    </lineage>
</organism>
<comment type="subcellular location">
    <subcellularLocation>
        <location evidence="8">Cytoplasm</location>
    </subcellularLocation>
</comment>
<dbReference type="GO" id="GO:0015949">
    <property type="term" value="P:nucleobase-containing small molecule interconversion"/>
    <property type="evidence" value="ECO:0007669"/>
    <property type="project" value="TreeGrafter"/>
</dbReference>
<evidence type="ECO:0000259" key="10">
    <source>
        <dbReference type="Pfam" id="PF02224"/>
    </source>
</evidence>
<dbReference type="InterPro" id="IPR027417">
    <property type="entry name" value="P-loop_NTPase"/>
</dbReference>
<keyword evidence="3 8" id="KW-0547">Nucleotide-binding</keyword>
<protein>
    <recommendedName>
        <fullName evidence="8">Cytidylate kinase</fullName>
        <shortName evidence="8">CK</shortName>
        <ecNumber evidence="8">2.7.4.25</ecNumber>
    </recommendedName>
    <alternativeName>
        <fullName evidence="8">Cytidine monophosphate kinase</fullName>
        <shortName evidence="8">CMP kinase</shortName>
    </alternativeName>
</protein>
<dbReference type="RefSeq" id="WP_184788736.1">
    <property type="nucleotide sequence ID" value="NZ_BONT01000105.1"/>
</dbReference>
<evidence type="ECO:0000256" key="8">
    <source>
        <dbReference type="HAMAP-Rule" id="MF_00238"/>
    </source>
</evidence>
<dbReference type="AlphaFoldDB" id="A0A841FQS6"/>
<dbReference type="GO" id="GO:0005524">
    <property type="term" value="F:ATP binding"/>
    <property type="evidence" value="ECO:0007669"/>
    <property type="project" value="UniProtKB-UniRule"/>
</dbReference>
<dbReference type="NCBIfam" id="TIGR00017">
    <property type="entry name" value="cmk"/>
    <property type="match status" value="1"/>
</dbReference>
<evidence type="ECO:0000256" key="9">
    <source>
        <dbReference type="SAM" id="MobiDB-lite"/>
    </source>
</evidence>
<evidence type="ECO:0000313" key="12">
    <source>
        <dbReference type="Proteomes" id="UP000548476"/>
    </source>
</evidence>
<dbReference type="InterPro" id="IPR003136">
    <property type="entry name" value="Cytidylate_kin"/>
</dbReference>
<gene>
    <name evidence="8" type="primary">cmk</name>
    <name evidence="11" type="ORF">HNR73_003776</name>
</gene>
<dbReference type="Gene3D" id="3.40.50.300">
    <property type="entry name" value="P-loop containing nucleotide triphosphate hydrolases"/>
    <property type="match status" value="1"/>
</dbReference>
<dbReference type="PANTHER" id="PTHR21299">
    <property type="entry name" value="CYTIDYLATE KINASE/PANTOATE-BETA-ALANINE LIGASE"/>
    <property type="match status" value="1"/>
</dbReference>
<evidence type="ECO:0000256" key="2">
    <source>
        <dbReference type="ARBA" id="ARBA00022679"/>
    </source>
</evidence>
<reference evidence="11 12" key="1">
    <citation type="submission" date="2020-08" db="EMBL/GenBank/DDBJ databases">
        <title>Genomic Encyclopedia of Type Strains, Phase IV (KMG-IV): sequencing the most valuable type-strain genomes for metagenomic binning, comparative biology and taxonomic classification.</title>
        <authorList>
            <person name="Goeker M."/>
        </authorList>
    </citation>
    <scope>NUCLEOTIDE SEQUENCE [LARGE SCALE GENOMIC DNA]</scope>
    <source>
        <strain evidence="11 12">YIM 65646</strain>
    </source>
</reference>
<keyword evidence="4 8" id="KW-0418">Kinase</keyword>
<evidence type="ECO:0000256" key="3">
    <source>
        <dbReference type="ARBA" id="ARBA00022741"/>
    </source>
</evidence>
<keyword evidence="8" id="KW-0963">Cytoplasm</keyword>
<name>A0A841FQS6_9ACTN</name>
<dbReference type="EC" id="2.7.4.25" evidence="8"/>
<feature type="domain" description="Cytidylate kinase" evidence="10">
    <location>
        <begin position="9"/>
        <end position="216"/>
    </location>
</feature>
<evidence type="ECO:0000256" key="4">
    <source>
        <dbReference type="ARBA" id="ARBA00022777"/>
    </source>
</evidence>
<feature type="binding site" evidence="8">
    <location>
        <begin position="13"/>
        <end position="21"/>
    </location>
    <ligand>
        <name>ATP</name>
        <dbReference type="ChEBI" id="CHEBI:30616"/>
    </ligand>
</feature>
<comment type="catalytic activity">
    <reaction evidence="6 8">
        <text>dCMP + ATP = dCDP + ADP</text>
        <dbReference type="Rhea" id="RHEA:25094"/>
        <dbReference type="ChEBI" id="CHEBI:30616"/>
        <dbReference type="ChEBI" id="CHEBI:57566"/>
        <dbReference type="ChEBI" id="CHEBI:58593"/>
        <dbReference type="ChEBI" id="CHEBI:456216"/>
        <dbReference type="EC" id="2.7.4.25"/>
    </reaction>
</comment>
<comment type="catalytic activity">
    <reaction evidence="7 8">
        <text>CMP + ATP = CDP + ADP</text>
        <dbReference type="Rhea" id="RHEA:11600"/>
        <dbReference type="ChEBI" id="CHEBI:30616"/>
        <dbReference type="ChEBI" id="CHEBI:58069"/>
        <dbReference type="ChEBI" id="CHEBI:60377"/>
        <dbReference type="ChEBI" id="CHEBI:456216"/>
        <dbReference type="EC" id="2.7.4.25"/>
    </reaction>
</comment>
<dbReference type="CDD" id="cd02020">
    <property type="entry name" value="CMPK"/>
    <property type="match status" value="1"/>
</dbReference>
<comment type="caution">
    <text evidence="11">The sequence shown here is derived from an EMBL/GenBank/DDBJ whole genome shotgun (WGS) entry which is preliminary data.</text>
</comment>
<dbReference type="EMBL" id="JACHGT010000007">
    <property type="protein sequence ID" value="MBB6035912.1"/>
    <property type="molecule type" value="Genomic_DNA"/>
</dbReference>
<evidence type="ECO:0000256" key="6">
    <source>
        <dbReference type="ARBA" id="ARBA00047615"/>
    </source>
</evidence>
<dbReference type="InterPro" id="IPR011994">
    <property type="entry name" value="Cytidylate_kinase_dom"/>
</dbReference>
<dbReference type="GO" id="GO:0006220">
    <property type="term" value="P:pyrimidine nucleotide metabolic process"/>
    <property type="evidence" value="ECO:0007669"/>
    <property type="project" value="UniProtKB-UniRule"/>
</dbReference>
<sequence>MNSQQARVVAVDGPSGTGKSTVSKRLATQLGAAYLDTGAMYRAATLAALRAGLDLTNTDAVTTAVHHAKLDFGTTPADPYTRLDGAPVDAEIRGPEVTAAVSAVAGIPAVRAHLIAEQRRIIAEAPAGIVVEGRDIGEVVAPDADLKIYLTADEAERARRRSTENNTDITTTAADLARRDTADAKTTKPHEAAPGAVILDTTGLGIEEVVDRMRRLLNDSNGEVRD</sequence>
<accession>A0A841FQS6</accession>
<proteinExistence type="inferred from homology"/>
<dbReference type="GO" id="GO:0036431">
    <property type="term" value="F:dCMP kinase activity"/>
    <property type="evidence" value="ECO:0007669"/>
    <property type="project" value="InterPro"/>
</dbReference>
<dbReference type="HAMAP" id="MF_00238">
    <property type="entry name" value="Cytidyl_kinase_type1"/>
    <property type="match status" value="1"/>
</dbReference>
<dbReference type="GO" id="GO:0005829">
    <property type="term" value="C:cytosol"/>
    <property type="evidence" value="ECO:0007669"/>
    <property type="project" value="TreeGrafter"/>
</dbReference>
<keyword evidence="2 8" id="KW-0808">Transferase</keyword>
<evidence type="ECO:0000256" key="5">
    <source>
        <dbReference type="ARBA" id="ARBA00022840"/>
    </source>
</evidence>
<dbReference type="Proteomes" id="UP000548476">
    <property type="component" value="Unassembled WGS sequence"/>
</dbReference>
<keyword evidence="12" id="KW-1185">Reference proteome</keyword>
<keyword evidence="5 8" id="KW-0067">ATP-binding</keyword>
<dbReference type="SUPFAM" id="SSF52540">
    <property type="entry name" value="P-loop containing nucleoside triphosphate hydrolases"/>
    <property type="match status" value="1"/>
</dbReference>